<dbReference type="PANTHER" id="PTHR19965">
    <property type="entry name" value="RNA AND EXPORT FACTOR BINDING PROTEIN"/>
    <property type="match status" value="1"/>
</dbReference>
<dbReference type="InterPro" id="IPR025715">
    <property type="entry name" value="FoP_C"/>
</dbReference>
<dbReference type="CDD" id="cd12418">
    <property type="entry name" value="RRM_Aly_REF_like"/>
    <property type="match status" value="1"/>
</dbReference>
<sequence length="374" mass="40983">MASSSKMDRGLDEIIADNRSNAPRNRRNGGGPTGRRRGGDRQETPRDGVRKVREETTPGAPSASCISVMFASNMQNLGCTFLPLASLLFGAGTSSFTTSRSVLGASYRNEPRNLDGEWVHDRYEENSYRKAPAPRRRQASPEAEAPGSKLRVENIHYDLTQDDLEELFKRIGPVTKLQLRYDRAGRSDGVAFVTYETKADAEQAIREFDGANANGQPIRLTLLSERRGRNPFDSAYMPGRPLSERITAPDGRARSQSPQGRYSREDAARRGIDRYIPGEGSGNRSRSPAPRRGGRRPGARREPGQGRGREGGREARGNPRSKKTQEELDAEMADYFGGNGDAAPEATQSNGNADTTQNAAQAAQVPAEDIDMIE</sequence>
<evidence type="ECO:0000256" key="1">
    <source>
        <dbReference type="ARBA" id="ARBA00022884"/>
    </source>
</evidence>
<evidence type="ECO:0000313" key="5">
    <source>
        <dbReference type="EMBL" id="CAH0026715.1"/>
    </source>
</evidence>
<keyword evidence="1 2" id="KW-0694">RNA-binding</keyword>
<gene>
    <name evidence="5" type="ORF">CRHIZ90672A_00002817</name>
</gene>
<dbReference type="InterPro" id="IPR012677">
    <property type="entry name" value="Nucleotide-bd_a/b_plait_sf"/>
</dbReference>
<dbReference type="Pfam" id="PF00076">
    <property type="entry name" value="RRM_1"/>
    <property type="match status" value="1"/>
</dbReference>
<dbReference type="InterPro" id="IPR051229">
    <property type="entry name" value="ALYREF_mRNA_export"/>
</dbReference>
<feature type="compositionally biased region" description="Basic and acidic residues" evidence="3">
    <location>
        <begin position="262"/>
        <end position="273"/>
    </location>
</feature>
<dbReference type="PROSITE" id="PS50102">
    <property type="entry name" value="RRM"/>
    <property type="match status" value="1"/>
</dbReference>
<comment type="caution">
    <text evidence="5">The sequence shown here is derived from an EMBL/GenBank/DDBJ whole genome shotgun (WGS) entry which is preliminary data.</text>
</comment>
<dbReference type="InterPro" id="IPR035979">
    <property type="entry name" value="RBD_domain_sf"/>
</dbReference>
<evidence type="ECO:0000256" key="2">
    <source>
        <dbReference type="PROSITE-ProRule" id="PRU00176"/>
    </source>
</evidence>
<dbReference type="PANTHER" id="PTHR19965:SF82">
    <property type="entry name" value="THO COMPLEX SUBUNIT 4"/>
    <property type="match status" value="1"/>
</dbReference>
<keyword evidence="6" id="KW-1185">Reference proteome</keyword>
<dbReference type="InterPro" id="IPR000504">
    <property type="entry name" value="RRM_dom"/>
</dbReference>
<feature type="domain" description="RRM" evidence="4">
    <location>
        <begin position="148"/>
        <end position="225"/>
    </location>
</feature>
<feature type="region of interest" description="Disordered" evidence="3">
    <location>
        <begin position="224"/>
        <end position="374"/>
    </location>
</feature>
<feature type="compositionally biased region" description="Basic and acidic residues" evidence="3">
    <location>
        <begin position="299"/>
        <end position="317"/>
    </location>
</feature>
<feature type="region of interest" description="Disordered" evidence="3">
    <location>
        <begin position="127"/>
        <end position="147"/>
    </location>
</feature>
<dbReference type="SMART" id="SM00360">
    <property type="entry name" value="RRM"/>
    <property type="match status" value="1"/>
</dbReference>
<proteinExistence type="predicted"/>
<dbReference type="EMBL" id="CABFNQ020000725">
    <property type="protein sequence ID" value="CAH0026715.1"/>
    <property type="molecule type" value="Genomic_DNA"/>
</dbReference>
<feature type="compositionally biased region" description="Low complexity" evidence="3">
    <location>
        <begin position="282"/>
        <end position="291"/>
    </location>
</feature>
<dbReference type="Proteomes" id="UP000696573">
    <property type="component" value="Unassembled WGS sequence"/>
</dbReference>
<dbReference type="GO" id="GO:0003729">
    <property type="term" value="F:mRNA binding"/>
    <property type="evidence" value="ECO:0007669"/>
    <property type="project" value="TreeGrafter"/>
</dbReference>
<accession>A0A9N9VQT8</accession>
<feature type="compositionally biased region" description="Basic and acidic residues" evidence="3">
    <location>
        <begin position="1"/>
        <end position="12"/>
    </location>
</feature>
<evidence type="ECO:0000313" key="6">
    <source>
        <dbReference type="Proteomes" id="UP000696573"/>
    </source>
</evidence>
<dbReference type="SUPFAM" id="SSF54928">
    <property type="entry name" value="RNA-binding domain, RBD"/>
    <property type="match status" value="1"/>
</dbReference>
<evidence type="ECO:0000256" key="3">
    <source>
        <dbReference type="SAM" id="MobiDB-lite"/>
    </source>
</evidence>
<organism evidence="5 6">
    <name type="scientific">Clonostachys rhizophaga</name>
    <dbReference type="NCBI Taxonomy" id="160324"/>
    <lineage>
        <taxon>Eukaryota</taxon>
        <taxon>Fungi</taxon>
        <taxon>Dikarya</taxon>
        <taxon>Ascomycota</taxon>
        <taxon>Pezizomycotina</taxon>
        <taxon>Sordariomycetes</taxon>
        <taxon>Hypocreomycetidae</taxon>
        <taxon>Hypocreales</taxon>
        <taxon>Bionectriaceae</taxon>
        <taxon>Clonostachys</taxon>
    </lineage>
</organism>
<dbReference type="Gene3D" id="3.30.70.330">
    <property type="match status" value="1"/>
</dbReference>
<name>A0A9N9VQT8_9HYPO</name>
<feature type="compositionally biased region" description="Basic and acidic residues" evidence="3">
    <location>
        <begin position="37"/>
        <end position="56"/>
    </location>
</feature>
<protein>
    <recommendedName>
        <fullName evidence="4">RRM domain-containing protein</fullName>
    </recommendedName>
</protein>
<dbReference type="OrthoDB" id="5382468at2759"/>
<dbReference type="SMART" id="SM01218">
    <property type="entry name" value="FoP_duplication"/>
    <property type="match status" value="1"/>
</dbReference>
<feature type="region of interest" description="Disordered" evidence="3">
    <location>
        <begin position="1"/>
        <end position="62"/>
    </location>
</feature>
<dbReference type="GO" id="GO:0005634">
    <property type="term" value="C:nucleus"/>
    <property type="evidence" value="ECO:0007669"/>
    <property type="project" value="TreeGrafter"/>
</dbReference>
<dbReference type="AlphaFoldDB" id="A0A9N9VQT8"/>
<reference evidence="5" key="1">
    <citation type="submission" date="2021-10" db="EMBL/GenBank/DDBJ databases">
        <authorList>
            <person name="Piombo E."/>
        </authorList>
    </citation>
    <scope>NUCLEOTIDE SEQUENCE</scope>
</reference>
<evidence type="ECO:0000259" key="4">
    <source>
        <dbReference type="PROSITE" id="PS50102"/>
    </source>
</evidence>
<feature type="compositionally biased region" description="Low complexity" evidence="3">
    <location>
        <begin position="352"/>
        <end position="364"/>
    </location>
</feature>